<dbReference type="InterPro" id="IPR012850">
    <property type="entry name" value="A-amylase_bs_C"/>
</dbReference>
<evidence type="ECO:0000256" key="6">
    <source>
        <dbReference type="ARBA" id="ARBA00023277"/>
    </source>
</evidence>
<gene>
    <name evidence="13" type="primary">AMY5</name>
    <name evidence="13" type="ORF">MICPUCDRAFT_30498</name>
</gene>
<protein>
    <recommendedName>
        <fullName evidence="3">alpha-amylase</fullName>
        <ecNumber evidence="3">3.2.1.1</ecNumber>
    </recommendedName>
    <alternativeName>
        <fullName evidence="8">1,4-alpha-D-glucan glucanohydrolase</fullName>
    </alternativeName>
</protein>
<dbReference type="InterPro" id="IPR006047">
    <property type="entry name" value="GH13_cat_dom"/>
</dbReference>
<dbReference type="CDD" id="cd11314">
    <property type="entry name" value="AmyAc_arch_bac_plant_AmyA"/>
    <property type="match status" value="1"/>
</dbReference>
<accession>C1NA70</accession>
<dbReference type="PANTHER" id="PTHR43447">
    <property type="entry name" value="ALPHA-AMYLASE"/>
    <property type="match status" value="1"/>
</dbReference>
<dbReference type="SMART" id="SM00642">
    <property type="entry name" value="Aamy"/>
    <property type="match status" value="1"/>
</dbReference>
<feature type="coiled-coil region" evidence="9">
    <location>
        <begin position="364"/>
        <end position="430"/>
    </location>
</feature>
<dbReference type="SUPFAM" id="SSF51445">
    <property type="entry name" value="(Trans)glycosidases"/>
    <property type="match status" value="1"/>
</dbReference>
<feature type="domain" description="Glycosyl hydrolase family 13 catalytic" evidence="11">
    <location>
        <begin position="558"/>
        <end position="892"/>
    </location>
</feature>
<dbReference type="GeneID" id="9690297"/>
<dbReference type="STRING" id="564608.C1NA70"/>
<evidence type="ECO:0000256" key="10">
    <source>
        <dbReference type="SAM" id="MobiDB-lite"/>
    </source>
</evidence>
<dbReference type="Pfam" id="PF00128">
    <property type="entry name" value="Alpha-amylase"/>
    <property type="match status" value="1"/>
</dbReference>
<dbReference type="RefSeq" id="XP_003064740.1">
    <property type="nucleotide sequence ID" value="XM_003064694.1"/>
</dbReference>
<feature type="compositionally biased region" description="Pro residues" evidence="10">
    <location>
        <begin position="465"/>
        <end position="486"/>
    </location>
</feature>
<keyword evidence="14" id="KW-1185">Reference proteome</keyword>
<dbReference type="GO" id="GO:0005509">
    <property type="term" value="F:calcium ion binding"/>
    <property type="evidence" value="ECO:0007669"/>
    <property type="project" value="InterPro"/>
</dbReference>
<dbReference type="Pfam" id="PF07821">
    <property type="entry name" value="Alpha-amyl_C2"/>
    <property type="match status" value="1"/>
</dbReference>
<evidence type="ECO:0000256" key="1">
    <source>
        <dbReference type="ARBA" id="ARBA00000548"/>
    </source>
</evidence>
<sequence length="962" mass="105981">MPAPVPKKVRPKKKKMVLKVPPPPVEVPWHATHEHKALSHTDVDVVARVGVRVETEAGSMNAACKVRVETDLPVDSLLLHWGVVPRGARQDQWALPSPQNRPEGTKEYGDGKAVQTAMKKVSGGLASDFGYVELDMGAAPVGLRFCLKENGDKNRWFDNRGGDFYIKLPETTALSSQLYAGGPPVRASDAAGVANMDAATMAMGNAAVAALVGVDVDGAIAEMMRKAALALEAAKDAQKLSMEATEAAQEVPANREANTKARRLIAQAVIAKQNAEAAAVEAQSAADKAKAVRDAKFDDLAKVAQDAANEKANADKAKAAAAENDLKQTMEIDEETLKAWRDKSELMLTEQAVTRAGELETFAMEAQKQRIEEVERERIEMQRRAEEEIAARVKAAEEAAAAARLAAETRQEEERLRERAKIDLEKQLNAIKADDAVKADADLDVLASIEAKLLELQKQADAAAPPAPPTPAPTPTPAAPAAPKTPIPTGVNIAPPSTGVNIAPPVVYSDFSSLPPVAEVPEVVTTEVLQTQTQTETAVPPPARIGERVQQPTGTGQEILLQGFNWESCRVDGGRAWYQRVTTLAPKLKEMGITVIWLPPPTNSVSQEGYMPSDLYDLDSWYGSKEELKRCIDALHENGIKALGDAVLNHRCAQFQGPDGLWNRYGGKLDWDARAIVKDDPHFGGQGNHSSGDFFHAAPNVDHSQDFVKRDICTWMQWMQAEVGYDGWRLDYVRGFSGKHVADYMKATDVHFAVGEFWDTLAYNYDEPAYNQDDHRQRIVSWMDDADATAGAFDVTTKGILHAVFERQEYWRLADTEGKPPGVVGRWPSRAVTFIENHDTGSTQGHWRFPEGFEMQGYAYIMTHPGTPTIFWDHLFEWPELKQPLLDLIKLRKEVGIKCRSGVKILCAEQAVYAAEIFDEGENGEPLLIMKIGPNDWAPEDQTMWEYAMHGDQWCVWRRRRS</sequence>
<evidence type="ECO:0000313" key="14">
    <source>
        <dbReference type="Proteomes" id="UP000001876"/>
    </source>
</evidence>
<keyword evidence="9" id="KW-0175">Coiled coil</keyword>
<evidence type="ECO:0000256" key="5">
    <source>
        <dbReference type="ARBA" id="ARBA00022801"/>
    </source>
</evidence>
<feature type="coiled-coil region" evidence="9">
    <location>
        <begin position="272"/>
        <end position="324"/>
    </location>
</feature>
<dbReference type="Pfam" id="PF23166">
    <property type="entry name" value="Ig_N_CWD1"/>
    <property type="match status" value="1"/>
</dbReference>
<dbReference type="Proteomes" id="UP000001876">
    <property type="component" value="Unassembled WGS sequence"/>
</dbReference>
<comment type="catalytic activity">
    <reaction evidence="1">
        <text>Endohydrolysis of (1-&gt;4)-alpha-D-glucosidic linkages in polysaccharides containing three or more (1-&gt;4)-alpha-linked D-glucose units.</text>
        <dbReference type="EC" id="3.2.1.1"/>
    </reaction>
</comment>
<keyword evidence="7" id="KW-0326">Glycosidase</keyword>
<dbReference type="EC" id="3.2.1.1" evidence="3"/>
<dbReference type="KEGG" id="mpp:MICPUCDRAFT_30498"/>
<keyword evidence="4" id="KW-0479">Metal-binding</keyword>
<dbReference type="EMBL" id="GG663752">
    <property type="protein sequence ID" value="EEH51074.1"/>
    <property type="molecule type" value="Genomic_DNA"/>
</dbReference>
<reference evidence="13 14" key="1">
    <citation type="journal article" date="2009" name="Science">
        <title>Green evolution and dynamic adaptations revealed by genomes of the marine picoeukaryotes Micromonas.</title>
        <authorList>
            <person name="Worden A.Z."/>
            <person name="Lee J.H."/>
            <person name="Mock T."/>
            <person name="Rouze P."/>
            <person name="Simmons M.P."/>
            <person name="Aerts A.L."/>
            <person name="Allen A.E."/>
            <person name="Cuvelier M.L."/>
            <person name="Derelle E."/>
            <person name="Everett M.V."/>
            <person name="Foulon E."/>
            <person name="Grimwood J."/>
            <person name="Gundlach H."/>
            <person name="Henrissat B."/>
            <person name="Napoli C."/>
            <person name="McDonald S.M."/>
            <person name="Parker M.S."/>
            <person name="Rombauts S."/>
            <person name="Salamov A."/>
            <person name="Von Dassow P."/>
            <person name="Badger J.H."/>
            <person name="Coutinho P.M."/>
            <person name="Demir E."/>
            <person name="Dubchak I."/>
            <person name="Gentemann C."/>
            <person name="Eikrem W."/>
            <person name="Gready J.E."/>
            <person name="John U."/>
            <person name="Lanier W."/>
            <person name="Lindquist E.A."/>
            <person name="Lucas S."/>
            <person name="Mayer K.F."/>
            <person name="Moreau H."/>
            <person name="Not F."/>
            <person name="Otillar R."/>
            <person name="Panaud O."/>
            <person name="Pangilinan J."/>
            <person name="Paulsen I."/>
            <person name="Piegu B."/>
            <person name="Poliakov A."/>
            <person name="Robbens S."/>
            <person name="Schmutz J."/>
            <person name="Toulza E."/>
            <person name="Wyss T."/>
            <person name="Zelensky A."/>
            <person name="Zhou K."/>
            <person name="Armbrust E.V."/>
            <person name="Bhattacharya D."/>
            <person name="Goodenough U.W."/>
            <person name="Van de Peer Y."/>
            <person name="Grigoriev I.V."/>
        </authorList>
    </citation>
    <scope>NUCLEOTIDE SEQUENCE [LARGE SCALE GENOMIC DNA]</scope>
    <source>
        <strain evidence="13 14">CCMP1545</strain>
    </source>
</reference>
<evidence type="ECO:0000259" key="12">
    <source>
        <dbReference type="SMART" id="SM00810"/>
    </source>
</evidence>
<proteinExistence type="inferred from homology"/>
<evidence type="ECO:0000256" key="7">
    <source>
        <dbReference type="ARBA" id="ARBA00023295"/>
    </source>
</evidence>
<evidence type="ECO:0000259" key="11">
    <source>
        <dbReference type="SMART" id="SM00642"/>
    </source>
</evidence>
<evidence type="ECO:0000256" key="8">
    <source>
        <dbReference type="ARBA" id="ARBA00030238"/>
    </source>
</evidence>
<feature type="region of interest" description="Disordered" evidence="10">
    <location>
        <begin position="459"/>
        <end position="486"/>
    </location>
</feature>
<dbReference type="OrthoDB" id="550577at2759"/>
<dbReference type="GO" id="GO:0004556">
    <property type="term" value="F:alpha-amylase activity"/>
    <property type="evidence" value="ECO:0007669"/>
    <property type="project" value="UniProtKB-EC"/>
</dbReference>
<dbReference type="InterPro" id="IPR017853">
    <property type="entry name" value="GH"/>
</dbReference>
<dbReference type="AlphaFoldDB" id="C1NA70"/>
<evidence type="ECO:0000313" key="13">
    <source>
        <dbReference type="EMBL" id="EEH51074.1"/>
    </source>
</evidence>
<evidence type="ECO:0000256" key="2">
    <source>
        <dbReference type="ARBA" id="ARBA00008061"/>
    </source>
</evidence>
<dbReference type="SUPFAM" id="SSF51011">
    <property type="entry name" value="Glycosyl hydrolase domain"/>
    <property type="match status" value="1"/>
</dbReference>
<dbReference type="GO" id="GO:0005975">
    <property type="term" value="P:carbohydrate metabolic process"/>
    <property type="evidence" value="ECO:0007669"/>
    <property type="project" value="InterPro"/>
</dbReference>
<dbReference type="InterPro" id="IPR013780">
    <property type="entry name" value="Glyco_hydro_b"/>
</dbReference>
<dbReference type="eggNOG" id="KOG0471">
    <property type="taxonomic scope" value="Eukaryota"/>
</dbReference>
<feature type="domain" description="Alpha-amylase C-terminal beta-sheet" evidence="12">
    <location>
        <begin position="893"/>
        <end position="959"/>
    </location>
</feature>
<organism evidence="14">
    <name type="scientific">Micromonas pusilla (strain CCMP1545)</name>
    <name type="common">Picoplanktonic green alga</name>
    <dbReference type="NCBI Taxonomy" id="564608"/>
    <lineage>
        <taxon>Eukaryota</taxon>
        <taxon>Viridiplantae</taxon>
        <taxon>Chlorophyta</taxon>
        <taxon>Mamiellophyceae</taxon>
        <taxon>Mamiellales</taxon>
        <taxon>Mamiellaceae</taxon>
        <taxon>Micromonas</taxon>
    </lineage>
</organism>
<evidence type="ECO:0000256" key="3">
    <source>
        <dbReference type="ARBA" id="ARBA00012595"/>
    </source>
</evidence>
<name>C1NA70_MICPC</name>
<evidence type="ECO:0000256" key="9">
    <source>
        <dbReference type="SAM" id="Coils"/>
    </source>
</evidence>
<dbReference type="SMART" id="SM00810">
    <property type="entry name" value="Alpha-amyl_C2"/>
    <property type="match status" value="1"/>
</dbReference>
<keyword evidence="6" id="KW-0119">Carbohydrate metabolism</keyword>
<dbReference type="Gene3D" id="2.60.40.1180">
    <property type="entry name" value="Golgi alpha-mannosidase II"/>
    <property type="match status" value="1"/>
</dbReference>
<evidence type="ECO:0000256" key="4">
    <source>
        <dbReference type="ARBA" id="ARBA00022723"/>
    </source>
</evidence>
<dbReference type="InterPro" id="IPR056301">
    <property type="entry name" value="GWD-like_N_Ig"/>
</dbReference>
<dbReference type="Gene3D" id="3.20.20.80">
    <property type="entry name" value="Glycosidases"/>
    <property type="match status" value="1"/>
</dbReference>
<comment type="similarity">
    <text evidence="2">Belongs to the glycosyl hydrolase 13 family.</text>
</comment>
<keyword evidence="5" id="KW-0378">Hydrolase</keyword>